<dbReference type="OrthoDB" id="9814535at2"/>
<keyword evidence="8" id="KW-1185">Reference proteome</keyword>
<gene>
    <name evidence="7" type="ORF">OB69_00075</name>
</gene>
<evidence type="ECO:0000313" key="8">
    <source>
        <dbReference type="Proteomes" id="UP000036908"/>
    </source>
</evidence>
<dbReference type="PANTHER" id="PTHR12815">
    <property type="entry name" value="SORTING AND ASSEMBLY MACHINERY SAMM50 PROTEIN FAMILY MEMBER"/>
    <property type="match status" value="1"/>
</dbReference>
<name>A0A0L8AQI1_9BACT</name>
<comment type="subcellular location">
    <subcellularLocation>
        <location evidence="1">Membrane</location>
    </subcellularLocation>
</comment>
<keyword evidence="5" id="KW-0998">Cell outer membrane</keyword>
<dbReference type="InterPro" id="IPR039910">
    <property type="entry name" value="D15-like"/>
</dbReference>
<keyword evidence="2" id="KW-0812">Transmembrane</keyword>
<proteinExistence type="predicted"/>
<comment type="caution">
    <text evidence="7">The sequence shown here is derived from an EMBL/GenBank/DDBJ whole genome shotgun (WGS) entry which is preliminary data.</text>
</comment>
<accession>A0A0L8AQI1</accession>
<dbReference type="EMBL" id="JSVA01000001">
    <property type="protein sequence ID" value="KOF04501.1"/>
    <property type="molecule type" value="Genomic_DNA"/>
</dbReference>
<dbReference type="GO" id="GO:0019867">
    <property type="term" value="C:outer membrane"/>
    <property type="evidence" value="ECO:0007669"/>
    <property type="project" value="InterPro"/>
</dbReference>
<organism evidence="7 8">
    <name type="scientific">Roseivirga seohaensis subsp. aquiponti</name>
    <dbReference type="NCBI Taxonomy" id="1566026"/>
    <lineage>
        <taxon>Bacteria</taxon>
        <taxon>Pseudomonadati</taxon>
        <taxon>Bacteroidota</taxon>
        <taxon>Cytophagia</taxon>
        <taxon>Cytophagales</taxon>
        <taxon>Roseivirgaceae</taxon>
        <taxon>Roseivirga</taxon>
    </lineage>
</organism>
<evidence type="ECO:0000256" key="3">
    <source>
        <dbReference type="ARBA" id="ARBA00022729"/>
    </source>
</evidence>
<evidence type="ECO:0000256" key="1">
    <source>
        <dbReference type="ARBA" id="ARBA00004370"/>
    </source>
</evidence>
<protein>
    <submittedName>
        <fullName evidence="7">Outer membrane protein/protective antigen OMA87</fullName>
    </submittedName>
</protein>
<sequence>MSFRQSSVRLIFALLVSLVLFSSCSVRRFIPTDEYLLKSASVSISAPDSVKNIGGVEEELEGLLRPEPNSTFLGMRVGLNAHYKSQRENPGFINKYLNRKFGEEPVYLSDVDSSRTMDLITNRLENNGFFNAKVSSLTTTKKKLASIKYSVELGQPYTLERFELDSAAGTIYEGIAQSLKESTITKGSRFSLDMMQQERERIDTYLKERGYYNFNADFLIFEADTNQYNSRRFNLFLRLKKEVPQKALLPYKLNKVYVNPDYSFNNKASKADAYAVNGINFIQDPEFFKPNRMTPYILFKEDQVYNPKISRLTSSRLSSIGAYKFVNIRYEPAFEEVTDQDTLGLDANIFLSPLKKRSVRAELKAVTKSNGFAGPALAVVYSNRNLFRGGETLNLSGNFGYEVQLGSGEAEGLSSTQFGLETGLVIPRLLLPFNVKDTVLYAVPKTNIKLGYDLFSRSDLYNLNALNSSFGYNWRNTQAIYHELNPININYVNTSNITPAFQEILDRNSFLQSSFEQQLITGTTYSFIYNQLTEGKKRNPILLVTNFEFAGNALDLVSKDSNGDGQETLFGIAYAQFFKADLNFVYNYRLSSKQTIVGRIFGGYGLPYGNSETLPFSRQFFSGGPSSVRAFRSRSLGPGSYDPTVEDQGAFFDRAGDIRLEANIEYRFPIYSFLKGALFVDAGNVWLNNENAALPGGKFSKDFIKELGIGYGAGLRVDIQNFVIRLDLASPFSKPYLPVGQRTGFDLSEILFNFGIGYPF</sequence>
<dbReference type="PATRIC" id="fig|1566026.4.peg.15"/>
<dbReference type="PROSITE" id="PS51257">
    <property type="entry name" value="PROKAR_LIPOPROTEIN"/>
    <property type="match status" value="1"/>
</dbReference>
<evidence type="ECO:0000256" key="4">
    <source>
        <dbReference type="ARBA" id="ARBA00023136"/>
    </source>
</evidence>
<evidence type="ECO:0000313" key="7">
    <source>
        <dbReference type="EMBL" id="KOF04501.1"/>
    </source>
</evidence>
<keyword evidence="4" id="KW-0472">Membrane</keyword>
<reference evidence="8" key="1">
    <citation type="submission" date="2014-11" db="EMBL/GenBank/DDBJ databases">
        <title>Genome sequencing of Roseivirga sp. D-25.</title>
        <authorList>
            <person name="Selvaratnam C."/>
            <person name="Thevarajoo S."/>
            <person name="Goh K.M."/>
            <person name="Eee R."/>
            <person name="Chan K.-G."/>
            <person name="Chong C.S."/>
        </authorList>
    </citation>
    <scope>NUCLEOTIDE SEQUENCE [LARGE SCALE GENOMIC DNA]</scope>
    <source>
        <strain evidence="8">D-25</strain>
    </source>
</reference>
<feature type="domain" description="Bacterial surface antigen (D15)" evidence="6">
    <location>
        <begin position="445"/>
        <end position="760"/>
    </location>
</feature>
<dbReference type="PANTHER" id="PTHR12815:SF47">
    <property type="entry name" value="TRANSLOCATION AND ASSEMBLY MODULE SUBUNIT TAMA"/>
    <property type="match status" value="1"/>
</dbReference>
<dbReference type="Proteomes" id="UP000036908">
    <property type="component" value="Unassembled WGS sequence"/>
</dbReference>
<dbReference type="Gene3D" id="2.40.160.50">
    <property type="entry name" value="membrane protein fhac: a member of the omp85/tpsb transporter family"/>
    <property type="match status" value="1"/>
</dbReference>
<evidence type="ECO:0000259" key="6">
    <source>
        <dbReference type="Pfam" id="PF01103"/>
    </source>
</evidence>
<keyword evidence="3" id="KW-0732">Signal</keyword>
<dbReference type="RefSeq" id="WP_053221645.1">
    <property type="nucleotide sequence ID" value="NZ_JSVA01000001.1"/>
</dbReference>
<dbReference type="InterPro" id="IPR000184">
    <property type="entry name" value="Bac_surfAg_D15"/>
</dbReference>
<evidence type="ECO:0000256" key="2">
    <source>
        <dbReference type="ARBA" id="ARBA00022692"/>
    </source>
</evidence>
<dbReference type="Pfam" id="PF01103">
    <property type="entry name" value="Omp85"/>
    <property type="match status" value="1"/>
</dbReference>
<evidence type="ECO:0000256" key="5">
    <source>
        <dbReference type="ARBA" id="ARBA00023237"/>
    </source>
</evidence>
<dbReference type="AlphaFoldDB" id="A0A0L8AQI1"/>